<comment type="caution">
    <text evidence="1">The sequence shown here is derived from an EMBL/GenBank/DDBJ whole genome shotgun (WGS) entry which is preliminary data.</text>
</comment>
<evidence type="ECO:0000313" key="2">
    <source>
        <dbReference type="Proteomes" id="UP000887159"/>
    </source>
</evidence>
<keyword evidence="2" id="KW-1185">Reference proteome</keyword>
<gene>
    <name evidence="1" type="ORF">TNCV_4973631</name>
</gene>
<dbReference type="AlphaFoldDB" id="A0A8X6SI48"/>
<dbReference type="Proteomes" id="UP000887159">
    <property type="component" value="Unassembled WGS sequence"/>
</dbReference>
<sequence>MKRLTMESDETFSLERNDFVERMCLPMKPVAISQFPQGICCNLQFPRNLMKQLAMPPRNLMKQLAMPQSLNTLRSPASYNCIMIEIYKSHGWYFLIVPNVAFPTFVENYVLPCRVGTHLKFHGFPLAFFTDAPCVLNVQFERTEAGFFCKHNPIL</sequence>
<reference evidence="1" key="1">
    <citation type="submission" date="2020-08" db="EMBL/GenBank/DDBJ databases">
        <title>Multicomponent nature underlies the extraordinary mechanical properties of spider dragline silk.</title>
        <authorList>
            <person name="Kono N."/>
            <person name="Nakamura H."/>
            <person name="Mori M."/>
            <person name="Yoshida Y."/>
            <person name="Ohtoshi R."/>
            <person name="Malay A.D."/>
            <person name="Moran D.A.P."/>
            <person name="Tomita M."/>
            <person name="Numata K."/>
            <person name="Arakawa K."/>
        </authorList>
    </citation>
    <scope>NUCLEOTIDE SEQUENCE</scope>
</reference>
<accession>A0A8X6SI48</accession>
<dbReference type="EMBL" id="BMAU01021309">
    <property type="protein sequence ID" value="GFY11863.1"/>
    <property type="molecule type" value="Genomic_DNA"/>
</dbReference>
<protein>
    <submittedName>
        <fullName evidence="1">Uncharacterized protein</fullName>
    </submittedName>
</protein>
<evidence type="ECO:0000313" key="1">
    <source>
        <dbReference type="EMBL" id="GFY11863.1"/>
    </source>
</evidence>
<proteinExistence type="predicted"/>
<organism evidence="1 2">
    <name type="scientific">Trichonephila clavipes</name>
    <name type="common">Golden silk orbweaver</name>
    <name type="synonym">Nephila clavipes</name>
    <dbReference type="NCBI Taxonomy" id="2585209"/>
    <lineage>
        <taxon>Eukaryota</taxon>
        <taxon>Metazoa</taxon>
        <taxon>Ecdysozoa</taxon>
        <taxon>Arthropoda</taxon>
        <taxon>Chelicerata</taxon>
        <taxon>Arachnida</taxon>
        <taxon>Araneae</taxon>
        <taxon>Araneomorphae</taxon>
        <taxon>Entelegynae</taxon>
        <taxon>Araneoidea</taxon>
        <taxon>Nephilidae</taxon>
        <taxon>Trichonephila</taxon>
    </lineage>
</organism>
<name>A0A8X6SI48_TRICX</name>